<comment type="similarity">
    <text evidence="2">Belongs to the TonB family.</text>
</comment>
<feature type="transmembrane region" description="Helical" evidence="10">
    <location>
        <begin position="273"/>
        <end position="292"/>
    </location>
</feature>
<evidence type="ECO:0000256" key="1">
    <source>
        <dbReference type="ARBA" id="ARBA00004383"/>
    </source>
</evidence>
<name>A0ABW5IN50_9BACT</name>
<dbReference type="EMBL" id="JBHULU010000020">
    <property type="protein sequence ID" value="MFD2514873.1"/>
    <property type="molecule type" value="Genomic_DNA"/>
</dbReference>
<feature type="transmembrane region" description="Helical" evidence="10">
    <location>
        <begin position="37"/>
        <end position="56"/>
    </location>
</feature>
<dbReference type="SUPFAM" id="SSF74653">
    <property type="entry name" value="TolA/TonB C-terminal domain"/>
    <property type="match status" value="1"/>
</dbReference>
<evidence type="ECO:0000256" key="6">
    <source>
        <dbReference type="ARBA" id="ARBA00022692"/>
    </source>
</evidence>
<evidence type="ECO:0000256" key="5">
    <source>
        <dbReference type="ARBA" id="ARBA00022519"/>
    </source>
</evidence>
<dbReference type="PANTHER" id="PTHR33446">
    <property type="entry name" value="PROTEIN TONB-RELATED"/>
    <property type="match status" value="1"/>
</dbReference>
<keyword evidence="7" id="KW-0653">Protein transport</keyword>
<dbReference type="Proteomes" id="UP001597544">
    <property type="component" value="Unassembled WGS sequence"/>
</dbReference>
<proteinExistence type="inferred from homology"/>
<dbReference type="InterPro" id="IPR037682">
    <property type="entry name" value="TonB_C"/>
</dbReference>
<dbReference type="NCBIfam" id="TIGR01352">
    <property type="entry name" value="tonB_Cterm"/>
    <property type="match status" value="1"/>
</dbReference>
<reference evidence="13" key="1">
    <citation type="journal article" date="2019" name="Int. J. Syst. Evol. Microbiol.">
        <title>The Global Catalogue of Microorganisms (GCM) 10K type strain sequencing project: providing services to taxonomists for standard genome sequencing and annotation.</title>
        <authorList>
            <consortium name="The Broad Institute Genomics Platform"/>
            <consortium name="The Broad Institute Genome Sequencing Center for Infectious Disease"/>
            <person name="Wu L."/>
            <person name="Ma J."/>
        </authorList>
    </citation>
    <scope>NUCLEOTIDE SEQUENCE [LARGE SCALE GENOMIC DNA]</scope>
    <source>
        <strain evidence="13">KCTC 42498</strain>
    </source>
</reference>
<dbReference type="PANTHER" id="PTHR33446:SF2">
    <property type="entry name" value="PROTEIN TONB"/>
    <property type="match status" value="1"/>
</dbReference>
<comment type="caution">
    <text evidence="12">The sequence shown here is derived from an EMBL/GenBank/DDBJ whole genome shotgun (WGS) entry which is preliminary data.</text>
</comment>
<evidence type="ECO:0000313" key="13">
    <source>
        <dbReference type="Proteomes" id="UP001597544"/>
    </source>
</evidence>
<evidence type="ECO:0000256" key="10">
    <source>
        <dbReference type="SAM" id="Phobius"/>
    </source>
</evidence>
<dbReference type="InterPro" id="IPR006260">
    <property type="entry name" value="TonB/TolA_C"/>
</dbReference>
<sequence length="470" mass="52840">MELTISYLLKTAIVLLVLYLFYYALLRNQNNFSFNRLYLLAAPLVAVVLPLIKWPVVLAPESAVSGVLQTIQLTEVTVTAYRPGAAPATASFFSPTTIAISVYIIGALIVLLKLVRQLWQVRQIRAKATVSKAIAGDVQVYQLPGHYPTFAFGKAVYLSKQEHLNAADQEKILAHEVAHVQLRHTWDVLYFELLSAFLWLNPIVWLLKQELRDVHEYQADAKVIHTYRAQEYSALLSREVLQQMGLPVGSYFQKPQVLKRLYMLQQSGKQAGWLRPLLILPLLGGLLFTFSLQQAGAQTSIFPSSEPDKPQQAVLKKTPVLPDQEEEPVQEQTVATARIEKNLQPDPALPALPAELKDESPTAKERPYTYVEQMPQFEGGETEMLKYLAKNIRYPKDAQEDGVEGLVVVSFTVEDDGALKDIEVLKSLSESIDTEAVRVVEKMSDRWSPGMQNGKPVRVKYTLPVRFALK</sequence>
<dbReference type="Pfam" id="PF03544">
    <property type="entry name" value="TonB_C"/>
    <property type="match status" value="1"/>
</dbReference>
<dbReference type="InterPro" id="IPR008756">
    <property type="entry name" value="Peptidase_M56"/>
</dbReference>
<accession>A0ABW5IN50</accession>
<dbReference type="CDD" id="cd07341">
    <property type="entry name" value="M56_BlaR1_MecR1_like"/>
    <property type="match status" value="1"/>
</dbReference>
<dbReference type="Gene3D" id="3.30.1150.10">
    <property type="match status" value="1"/>
</dbReference>
<evidence type="ECO:0000256" key="2">
    <source>
        <dbReference type="ARBA" id="ARBA00006555"/>
    </source>
</evidence>
<evidence type="ECO:0000256" key="3">
    <source>
        <dbReference type="ARBA" id="ARBA00022448"/>
    </source>
</evidence>
<keyword evidence="6 10" id="KW-0812">Transmembrane</keyword>
<feature type="transmembrane region" description="Helical" evidence="10">
    <location>
        <begin position="6"/>
        <end position="25"/>
    </location>
</feature>
<protein>
    <submittedName>
        <fullName evidence="12">TonB family protein</fullName>
    </submittedName>
</protein>
<comment type="subcellular location">
    <subcellularLocation>
        <location evidence="1">Cell inner membrane</location>
        <topology evidence="1">Single-pass membrane protein</topology>
        <orientation evidence="1">Periplasmic side</orientation>
    </subcellularLocation>
</comment>
<dbReference type="Pfam" id="PF05569">
    <property type="entry name" value="Peptidase_M56"/>
    <property type="match status" value="1"/>
</dbReference>
<dbReference type="PROSITE" id="PS52015">
    <property type="entry name" value="TONB_CTD"/>
    <property type="match status" value="1"/>
</dbReference>
<keyword evidence="5" id="KW-0997">Cell inner membrane</keyword>
<evidence type="ECO:0000256" key="7">
    <source>
        <dbReference type="ARBA" id="ARBA00022927"/>
    </source>
</evidence>
<keyword evidence="9 10" id="KW-0472">Membrane</keyword>
<dbReference type="RefSeq" id="WP_377508433.1">
    <property type="nucleotide sequence ID" value="NZ_JBHULU010000020.1"/>
</dbReference>
<evidence type="ECO:0000256" key="8">
    <source>
        <dbReference type="ARBA" id="ARBA00022989"/>
    </source>
</evidence>
<evidence type="ECO:0000256" key="9">
    <source>
        <dbReference type="ARBA" id="ARBA00023136"/>
    </source>
</evidence>
<keyword evidence="4" id="KW-1003">Cell membrane</keyword>
<keyword evidence="8 10" id="KW-1133">Transmembrane helix</keyword>
<evidence type="ECO:0000259" key="11">
    <source>
        <dbReference type="PROSITE" id="PS52015"/>
    </source>
</evidence>
<feature type="transmembrane region" description="Helical" evidence="10">
    <location>
        <begin position="92"/>
        <end position="115"/>
    </location>
</feature>
<feature type="domain" description="TonB C-terminal" evidence="11">
    <location>
        <begin position="379"/>
        <end position="470"/>
    </location>
</feature>
<dbReference type="InterPro" id="IPR051045">
    <property type="entry name" value="TonB-dependent_transducer"/>
</dbReference>
<keyword evidence="13" id="KW-1185">Reference proteome</keyword>
<gene>
    <name evidence="12" type="ORF">ACFSRY_13435</name>
</gene>
<evidence type="ECO:0000313" key="12">
    <source>
        <dbReference type="EMBL" id="MFD2514873.1"/>
    </source>
</evidence>
<evidence type="ECO:0000256" key="4">
    <source>
        <dbReference type="ARBA" id="ARBA00022475"/>
    </source>
</evidence>
<dbReference type="PRINTS" id="PR01374">
    <property type="entry name" value="TONBPROTEIN"/>
</dbReference>
<organism evidence="12 13">
    <name type="scientific">Pontibacter locisalis</name>
    <dbReference type="NCBI Taxonomy" id="1719035"/>
    <lineage>
        <taxon>Bacteria</taxon>
        <taxon>Pseudomonadati</taxon>
        <taxon>Bacteroidota</taxon>
        <taxon>Cytophagia</taxon>
        <taxon>Cytophagales</taxon>
        <taxon>Hymenobacteraceae</taxon>
        <taxon>Pontibacter</taxon>
    </lineage>
</organism>
<keyword evidence="3" id="KW-0813">Transport</keyword>
<dbReference type="InterPro" id="IPR003538">
    <property type="entry name" value="TonB"/>
</dbReference>